<dbReference type="InterPro" id="IPR036390">
    <property type="entry name" value="WH_DNA-bd_sf"/>
</dbReference>
<dbReference type="Proteomes" id="UP001183643">
    <property type="component" value="Unassembled WGS sequence"/>
</dbReference>
<feature type="domain" description="HTH lysR-type" evidence="2">
    <location>
        <begin position="1"/>
        <end position="59"/>
    </location>
</feature>
<dbReference type="SUPFAM" id="SSF46785">
    <property type="entry name" value="Winged helix' DNA-binding domain"/>
    <property type="match status" value="1"/>
</dbReference>
<dbReference type="InterPro" id="IPR036388">
    <property type="entry name" value="WH-like_DNA-bd_sf"/>
</dbReference>
<dbReference type="Pfam" id="PF00126">
    <property type="entry name" value="HTH_1"/>
    <property type="match status" value="1"/>
</dbReference>
<dbReference type="InterPro" id="IPR058163">
    <property type="entry name" value="LysR-type_TF_proteobact-type"/>
</dbReference>
<dbReference type="EMBL" id="JAVDYB010000001">
    <property type="protein sequence ID" value="MDR7274312.1"/>
    <property type="molecule type" value="Genomic_DNA"/>
</dbReference>
<name>A0AAE3YJZ6_9ACTN</name>
<evidence type="ECO:0000313" key="3">
    <source>
        <dbReference type="EMBL" id="MDR7274312.1"/>
    </source>
</evidence>
<keyword evidence="4" id="KW-1185">Reference proteome</keyword>
<dbReference type="GO" id="GO:0003677">
    <property type="term" value="F:DNA binding"/>
    <property type="evidence" value="ECO:0007669"/>
    <property type="project" value="UniProtKB-KW"/>
</dbReference>
<comment type="caution">
    <text evidence="3">The sequence shown here is derived from an EMBL/GenBank/DDBJ whole genome shotgun (WGS) entry which is preliminary data.</text>
</comment>
<dbReference type="PANTHER" id="PTHR30537">
    <property type="entry name" value="HTH-TYPE TRANSCRIPTIONAL REGULATOR"/>
    <property type="match status" value="1"/>
</dbReference>
<dbReference type="RefSeq" id="WP_310363839.1">
    <property type="nucleotide sequence ID" value="NZ_JAVDYB010000001.1"/>
</dbReference>
<organism evidence="3 4">
    <name type="scientific">Catenuloplanes atrovinosus</name>
    <dbReference type="NCBI Taxonomy" id="137266"/>
    <lineage>
        <taxon>Bacteria</taxon>
        <taxon>Bacillati</taxon>
        <taxon>Actinomycetota</taxon>
        <taxon>Actinomycetes</taxon>
        <taxon>Micromonosporales</taxon>
        <taxon>Micromonosporaceae</taxon>
        <taxon>Catenuloplanes</taxon>
    </lineage>
</organism>
<evidence type="ECO:0000259" key="2">
    <source>
        <dbReference type="PROSITE" id="PS50931"/>
    </source>
</evidence>
<sequence length="281" mass="29434">MDLVAASRAFVAVARHGSFTVGAAALRIPQSVASRRVSALEAHLGGDLLDRSARAVTLTQFGAGLLPAAQRLIRLADELEHDAERARRRPFRLTVPAICPPPALARLVAAARAHGLHLEPVPAGREERADGAALLAVPPDVGVWVVPLGLAARDEPVTHVERLRPSRADSGRPDRRIWIQPEDDVPHVRDRVTRAGAAAGLRPAQLVVAGSLVEAAAEALSGPDLLLCSAAQAGAHGLAWSPAADLDVARGYDVASGPPARLHLLRTLLYVPVGECLGVVA</sequence>
<comment type="similarity">
    <text evidence="1">Belongs to the LysR transcriptional regulatory family.</text>
</comment>
<dbReference type="PANTHER" id="PTHR30537:SF5">
    <property type="entry name" value="HTH-TYPE TRANSCRIPTIONAL ACTIVATOR TTDR-RELATED"/>
    <property type="match status" value="1"/>
</dbReference>
<dbReference type="AlphaFoldDB" id="A0AAE3YJZ6"/>
<gene>
    <name evidence="3" type="ORF">J2S41_001090</name>
</gene>
<evidence type="ECO:0000256" key="1">
    <source>
        <dbReference type="ARBA" id="ARBA00009437"/>
    </source>
</evidence>
<evidence type="ECO:0000313" key="4">
    <source>
        <dbReference type="Proteomes" id="UP001183643"/>
    </source>
</evidence>
<accession>A0AAE3YJZ6</accession>
<dbReference type="InterPro" id="IPR000847">
    <property type="entry name" value="LysR_HTH_N"/>
</dbReference>
<protein>
    <submittedName>
        <fullName evidence="3">DNA-binding transcriptional LysR family regulator</fullName>
    </submittedName>
</protein>
<dbReference type="GO" id="GO:0003700">
    <property type="term" value="F:DNA-binding transcription factor activity"/>
    <property type="evidence" value="ECO:0007669"/>
    <property type="project" value="InterPro"/>
</dbReference>
<keyword evidence="3" id="KW-0238">DNA-binding</keyword>
<reference evidence="3" key="1">
    <citation type="submission" date="2023-07" db="EMBL/GenBank/DDBJ databases">
        <title>Sequencing the genomes of 1000 actinobacteria strains.</title>
        <authorList>
            <person name="Klenk H.-P."/>
        </authorList>
    </citation>
    <scope>NUCLEOTIDE SEQUENCE</scope>
    <source>
        <strain evidence="3">DSM 44707</strain>
    </source>
</reference>
<proteinExistence type="inferred from homology"/>
<dbReference type="PROSITE" id="PS50931">
    <property type="entry name" value="HTH_LYSR"/>
    <property type="match status" value="1"/>
</dbReference>
<dbReference type="Gene3D" id="1.10.10.10">
    <property type="entry name" value="Winged helix-like DNA-binding domain superfamily/Winged helix DNA-binding domain"/>
    <property type="match status" value="1"/>
</dbReference>